<dbReference type="InterPro" id="IPR015927">
    <property type="entry name" value="Peptidase_S24_S26A/B/C"/>
</dbReference>
<evidence type="ECO:0000313" key="6">
    <source>
        <dbReference type="Proteomes" id="UP001208651"/>
    </source>
</evidence>
<dbReference type="GO" id="GO:0003677">
    <property type="term" value="F:DNA binding"/>
    <property type="evidence" value="ECO:0007669"/>
    <property type="project" value="UniProtKB-KW"/>
</dbReference>
<reference evidence="5" key="1">
    <citation type="submission" date="2022-01" db="EMBL/GenBank/DDBJ databases">
        <title>Comparison of Fish pathogen Aeromonas spp.</title>
        <authorList>
            <person name="Dubey S."/>
            <person name="Sorum H."/>
            <person name="Munangandu H.M."/>
        </authorList>
    </citation>
    <scope>NUCLEOTIDE SEQUENCE</scope>
    <source>
        <strain evidence="5">SD/21-15</strain>
    </source>
</reference>
<gene>
    <name evidence="5" type="ORF">LZT28_22085</name>
</gene>
<feature type="domain" description="Peptidase S24/S26A/S26B/S26C" evidence="4">
    <location>
        <begin position="26"/>
        <end position="129"/>
    </location>
</feature>
<dbReference type="EMBL" id="JAJVCY010000092">
    <property type="protein sequence ID" value="MCV3290870.1"/>
    <property type="molecule type" value="Genomic_DNA"/>
</dbReference>
<evidence type="ECO:0000256" key="1">
    <source>
        <dbReference type="ARBA" id="ARBA00023015"/>
    </source>
</evidence>
<dbReference type="Gene3D" id="2.10.109.10">
    <property type="entry name" value="Umud Fragment, subunit A"/>
    <property type="match status" value="1"/>
</dbReference>
<name>A0AAW5RQH5_AERME</name>
<evidence type="ECO:0000259" key="4">
    <source>
        <dbReference type="Pfam" id="PF00717"/>
    </source>
</evidence>
<dbReference type="AlphaFoldDB" id="A0AAW5RQH5"/>
<dbReference type="SUPFAM" id="SSF51306">
    <property type="entry name" value="LexA/Signal peptidase"/>
    <property type="match status" value="1"/>
</dbReference>
<dbReference type="Proteomes" id="UP001208651">
    <property type="component" value="Unassembled WGS sequence"/>
</dbReference>
<keyword evidence="2" id="KW-0238">DNA-binding</keyword>
<organism evidence="5 6">
    <name type="scientific">Aeromonas media</name>
    <dbReference type="NCBI Taxonomy" id="651"/>
    <lineage>
        <taxon>Bacteria</taxon>
        <taxon>Pseudomonadati</taxon>
        <taxon>Pseudomonadota</taxon>
        <taxon>Gammaproteobacteria</taxon>
        <taxon>Aeromonadales</taxon>
        <taxon>Aeromonadaceae</taxon>
        <taxon>Aeromonas</taxon>
    </lineage>
</organism>
<dbReference type="InterPro" id="IPR039418">
    <property type="entry name" value="LexA-like"/>
</dbReference>
<keyword evidence="1" id="KW-0805">Transcription regulation</keyword>
<protein>
    <recommendedName>
        <fullName evidence="4">Peptidase S24/S26A/S26B/S26C domain-containing protein</fullName>
    </recommendedName>
</protein>
<comment type="caution">
    <text evidence="5">The sequence shown here is derived from an EMBL/GenBank/DDBJ whole genome shotgun (WGS) entry which is preliminary data.</text>
</comment>
<dbReference type="Pfam" id="PF00717">
    <property type="entry name" value="Peptidase_S24"/>
    <property type="match status" value="1"/>
</dbReference>
<dbReference type="InterPro" id="IPR036286">
    <property type="entry name" value="LexA/Signal_pep-like_sf"/>
</dbReference>
<dbReference type="PANTHER" id="PTHR40661:SF3">
    <property type="entry name" value="FELS-1 PROPHAGE TRANSCRIPTIONAL REGULATOR"/>
    <property type="match status" value="1"/>
</dbReference>
<dbReference type="CDD" id="cd06529">
    <property type="entry name" value="S24_LexA-like"/>
    <property type="match status" value="1"/>
</dbReference>
<evidence type="ECO:0000313" key="5">
    <source>
        <dbReference type="EMBL" id="MCV3290870.1"/>
    </source>
</evidence>
<sequence>MIPCYRGQVPAWQGVVLSQSELEQFGHVAFSRTWLSLRGFDVTQLAIIWSKGDSMEPTIRNNDTLVVHLGRTRLVDGHIYVVRDAELLWVKRVQVRHDAWVLISDNAIYPPITIKKHEQHTFEVIGQVVHISHDVGE</sequence>
<proteinExistence type="predicted"/>
<dbReference type="PANTHER" id="PTHR40661">
    <property type="match status" value="1"/>
</dbReference>
<evidence type="ECO:0000256" key="3">
    <source>
        <dbReference type="ARBA" id="ARBA00023163"/>
    </source>
</evidence>
<evidence type="ECO:0000256" key="2">
    <source>
        <dbReference type="ARBA" id="ARBA00023125"/>
    </source>
</evidence>
<accession>A0AAW5RQH5</accession>
<keyword evidence="3" id="KW-0804">Transcription</keyword>